<keyword evidence="3" id="KW-1185">Reference proteome</keyword>
<dbReference type="EMBL" id="CP001734">
    <property type="protein sequence ID" value="ACV67629.1"/>
    <property type="molecule type" value="Genomic_DNA"/>
</dbReference>
<gene>
    <name evidence="2" type="ordered locus">Dret_0327</name>
</gene>
<protein>
    <submittedName>
        <fullName evidence="2">Peptidase U32</fullName>
    </submittedName>
</protein>
<dbReference type="InterPro" id="IPR001539">
    <property type="entry name" value="Peptidase_U32"/>
</dbReference>
<feature type="compositionally biased region" description="Polar residues" evidence="1">
    <location>
        <begin position="408"/>
        <end position="420"/>
    </location>
</feature>
<dbReference type="PANTHER" id="PTHR30217:SF10">
    <property type="entry name" value="23S RRNA 5-HYDROXYCYTIDINE C2501 SYNTHASE"/>
    <property type="match status" value="1"/>
</dbReference>
<feature type="region of interest" description="Disordered" evidence="1">
    <location>
        <begin position="294"/>
        <end position="313"/>
    </location>
</feature>
<feature type="region of interest" description="Disordered" evidence="1">
    <location>
        <begin position="401"/>
        <end position="420"/>
    </location>
</feature>
<dbReference type="STRING" id="485915.Dret_0327"/>
<dbReference type="RefSeq" id="WP_015750788.1">
    <property type="nucleotide sequence ID" value="NC_013223.1"/>
</dbReference>
<dbReference type="HOGENOM" id="CLU_011540_4_1_7"/>
<sequence>MPDISAFKPEILAPAGNKESFLAAVDAGADAIYCGLKHFSARMEADNFALRDLSRLQGLAQKHGTRTYVALNTLIKPNELDQAGRLLDQLTRYVHPDALIVQDPAALKLARQAGFTGELHFSTLANIGLASALPSVLALGADRVVLPRELTVDEIKTLDTACPDALDLEVFVHGALCYAVSGRCYWSSYLGGKSGLRGRCVQPCRRIYTAGGPPQRLFSCQDLGLDILTKALLEAPRVKAWKIEGRKKGPHYVTYTVRAYALLRDNPLDPQAKKEAVDLLDQALSRPTTHYSFLPQRPHPPVTPDQSTASGGYLGRLQAKNTKIQLRPHKALLPQDLLRIGYEDEPGHRIYKVSKYIPKGGLLTIQGRNTEKQKGMSVFLIDRREPELVQRLKKMDQEFQAEPAPEITPSSFTPTLPGTRTQAGRPSLVRVYRNLPPGKTGKTPGLWVQPKPPRGISSTRYSHIWWWLPPVLWPEEERLWQETIDRLLARGAKRFVLNAPWQVGFFNDSEDLMLWAGPFCNLANALALESMVELGFSGAFASPELAGPDLLALPGQSPLPMGLVLGGAWPFCLSRVQPPHLEPGQRVTSPKKEISWTKRYGPTTWHYPNWDLDLYKHQRELEQAGYTLFAHLYEPRPKSAPRPHRTSTFNWDLQLL</sequence>
<dbReference type="PANTHER" id="PTHR30217">
    <property type="entry name" value="PEPTIDASE U32 FAMILY"/>
    <property type="match status" value="1"/>
</dbReference>
<organism evidence="2 3">
    <name type="scientific">Desulfohalobium retbaense (strain ATCC 49708 / DSM 5692 / JCM 16813 / HR100)</name>
    <dbReference type="NCBI Taxonomy" id="485915"/>
    <lineage>
        <taxon>Bacteria</taxon>
        <taxon>Pseudomonadati</taxon>
        <taxon>Thermodesulfobacteriota</taxon>
        <taxon>Desulfovibrionia</taxon>
        <taxon>Desulfovibrionales</taxon>
        <taxon>Desulfohalobiaceae</taxon>
        <taxon>Desulfohalobium</taxon>
    </lineage>
</organism>
<dbReference type="AlphaFoldDB" id="C8X004"/>
<proteinExistence type="predicted"/>
<evidence type="ECO:0000313" key="2">
    <source>
        <dbReference type="EMBL" id="ACV67629.1"/>
    </source>
</evidence>
<dbReference type="KEGG" id="drt:Dret_0327"/>
<dbReference type="Proteomes" id="UP000001052">
    <property type="component" value="Chromosome"/>
</dbReference>
<accession>C8X004</accession>
<reference evidence="3" key="1">
    <citation type="submission" date="2009-09" db="EMBL/GenBank/DDBJ databases">
        <title>The complete chromosome of Desulfohalobium retbaense DSM 5692.</title>
        <authorList>
            <consortium name="US DOE Joint Genome Institute (JGI-PGF)"/>
            <person name="Lucas S."/>
            <person name="Copeland A."/>
            <person name="Lapidus A."/>
            <person name="Glavina del Rio T."/>
            <person name="Dalin E."/>
            <person name="Tice H."/>
            <person name="Bruce D."/>
            <person name="Goodwin L."/>
            <person name="Pitluck S."/>
            <person name="Kyrpides N."/>
            <person name="Mavromatis K."/>
            <person name="Ivanova N."/>
            <person name="Mikhailova N."/>
            <person name="Munk A.C."/>
            <person name="Brettin T."/>
            <person name="Detter J.C."/>
            <person name="Han C."/>
            <person name="Tapia R."/>
            <person name="Larimer F."/>
            <person name="Land M."/>
            <person name="Hauser L."/>
            <person name="Markowitz V."/>
            <person name="Cheng J.-F."/>
            <person name="Hugenholtz P."/>
            <person name="Woyke T."/>
            <person name="Wu D."/>
            <person name="Spring S."/>
            <person name="Klenk H.-P."/>
            <person name="Eisen J.A."/>
        </authorList>
    </citation>
    <scope>NUCLEOTIDE SEQUENCE [LARGE SCALE GENOMIC DNA]</scope>
    <source>
        <strain evidence="3">DSM 5692</strain>
    </source>
</reference>
<evidence type="ECO:0000256" key="1">
    <source>
        <dbReference type="SAM" id="MobiDB-lite"/>
    </source>
</evidence>
<name>C8X004_DESRD</name>
<dbReference type="eggNOG" id="COG0826">
    <property type="taxonomic scope" value="Bacteria"/>
</dbReference>
<dbReference type="Pfam" id="PF01136">
    <property type="entry name" value="Peptidase_U32"/>
    <property type="match status" value="1"/>
</dbReference>
<dbReference type="OrthoDB" id="9807498at2"/>
<evidence type="ECO:0000313" key="3">
    <source>
        <dbReference type="Proteomes" id="UP000001052"/>
    </source>
</evidence>
<dbReference type="InterPro" id="IPR051454">
    <property type="entry name" value="RNA/ubiquinone_mod_enzymes"/>
</dbReference>
<reference evidence="2 3" key="2">
    <citation type="journal article" date="2010" name="Stand. Genomic Sci.">
        <title>Complete genome sequence of Desulfohalobium retbaense type strain (HR(100)).</title>
        <authorList>
            <person name="Spring S."/>
            <person name="Nolan M."/>
            <person name="Lapidus A."/>
            <person name="Glavina Del Rio T."/>
            <person name="Copeland A."/>
            <person name="Tice H."/>
            <person name="Cheng J.F."/>
            <person name="Lucas S."/>
            <person name="Land M."/>
            <person name="Chen F."/>
            <person name="Bruce D."/>
            <person name="Goodwin L."/>
            <person name="Pitluck S."/>
            <person name="Ivanova N."/>
            <person name="Mavromatis K."/>
            <person name="Mikhailova N."/>
            <person name="Pati A."/>
            <person name="Chen A."/>
            <person name="Palaniappan K."/>
            <person name="Hauser L."/>
            <person name="Chang Y.J."/>
            <person name="Jeffries C.D."/>
            <person name="Munk C."/>
            <person name="Kiss H."/>
            <person name="Chain P."/>
            <person name="Han C."/>
            <person name="Brettin T."/>
            <person name="Detter J.C."/>
            <person name="Schuler E."/>
            <person name="Goker M."/>
            <person name="Rohde M."/>
            <person name="Bristow J."/>
            <person name="Eisen J.A."/>
            <person name="Markowitz V."/>
            <person name="Hugenholtz P."/>
            <person name="Kyrpides N.C."/>
            <person name="Klenk H.P."/>
        </authorList>
    </citation>
    <scope>NUCLEOTIDE SEQUENCE [LARGE SCALE GENOMIC DNA]</scope>
    <source>
        <strain evidence="2 3">DSM 5692</strain>
    </source>
</reference>